<dbReference type="Proteomes" id="UP000184533">
    <property type="component" value="Unassembled WGS sequence"/>
</dbReference>
<dbReference type="PATRIC" id="fig|1121477.3.peg.80"/>
<dbReference type="STRING" id="1121477.SAMN02745223_00555"/>
<dbReference type="InterPro" id="IPR050445">
    <property type="entry name" value="Bact_polysacc_biosynth/exp"/>
</dbReference>
<dbReference type="RefSeq" id="WP_046136402.1">
    <property type="nucleotide sequence ID" value="NZ_FQVC01000001.1"/>
</dbReference>
<reference evidence="3 5" key="1">
    <citation type="submission" date="2015-03" db="EMBL/GenBank/DDBJ databases">
        <authorList>
            <person name="Hassan Y.I."/>
            <person name="Lepp D."/>
            <person name="Zhou T."/>
        </authorList>
    </citation>
    <scope>NUCLEOTIDE SEQUENCE [LARGE SCALE GENOMIC DNA]</scope>
    <source>
        <strain evidence="3 5">DSM 17137</strain>
    </source>
</reference>
<feature type="coiled-coil region" evidence="1">
    <location>
        <begin position="158"/>
        <end position="192"/>
    </location>
</feature>
<name>A0A0F5LE70_9HYPH</name>
<organism evidence="3 5">
    <name type="scientific">Devosia limi DSM 17137</name>
    <dbReference type="NCBI Taxonomy" id="1121477"/>
    <lineage>
        <taxon>Bacteria</taxon>
        <taxon>Pseudomonadati</taxon>
        <taxon>Pseudomonadota</taxon>
        <taxon>Alphaproteobacteria</taxon>
        <taxon>Hyphomicrobiales</taxon>
        <taxon>Devosiaceae</taxon>
        <taxon>Devosia</taxon>
    </lineage>
</organism>
<dbReference type="Proteomes" id="UP000033608">
    <property type="component" value="Unassembled WGS sequence"/>
</dbReference>
<dbReference type="EMBL" id="FQVC01000001">
    <property type="protein sequence ID" value="SHE49842.1"/>
    <property type="molecule type" value="Genomic_DNA"/>
</dbReference>
<feature type="transmembrane region" description="Helical" evidence="2">
    <location>
        <begin position="20"/>
        <end position="38"/>
    </location>
</feature>
<protein>
    <submittedName>
        <fullName evidence="4">Uncharacterized protein involved in exopolysaccharide biosynthesis</fullName>
    </submittedName>
</protein>
<keyword evidence="5" id="KW-1185">Reference proteome</keyword>
<dbReference type="GO" id="GO:0004713">
    <property type="term" value="F:protein tyrosine kinase activity"/>
    <property type="evidence" value="ECO:0007669"/>
    <property type="project" value="TreeGrafter"/>
</dbReference>
<keyword evidence="2" id="KW-1133">Transmembrane helix</keyword>
<dbReference type="EMBL" id="LAJF01000101">
    <property type="protein sequence ID" value="KKB80643.1"/>
    <property type="molecule type" value="Genomic_DNA"/>
</dbReference>
<feature type="coiled-coil region" evidence="1">
    <location>
        <begin position="339"/>
        <end position="373"/>
    </location>
</feature>
<keyword evidence="2" id="KW-0472">Membrane</keyword>
<dbReference type="GO" id="GO:0005886">
    <property type="term" value="C:plasma membrane"/>
    <property type="evidence" value="ECO:0007669"/>
    <property type="project" value="TreeGrafter"/>
</dbReference>
<reference evidence="4 6" key="2">
    <citation type="submission" date="2016-11" db="EMBL/GenBank/DDBJ databases">
        <authorList>
            <person name="Jaros S."/>
            <person name="Januszkiewicz K."/>
            <person name="Wedrychowicz H."/>
        </authorList>
    </citation>
    <scope>NUCLEOTIDE SEQUENCE [LARGE SCALE GENOMIC DNA]</scope>
    <source>
        <strain evidence="4 6">DSM 17137</strain>
    </source>
</reference>
<feature type="transmembrane region" description="Helical" evidence="2">
    <location>
        <begin position="412"/>
        <end position="431"/>
    </location>
</feature>
<keyword evidence="2" id="KW-0812">Transmembrane</keyword>
<evidence type="ECO:0000313" key="4">
    <source>
        <dbReference type="EMBL" id="SHE49842.1"/>
    </source>
</evidence>
<evidence type="ECO:0000256" key="1">
    <source>
        <dbReference type="SAM" id="Coils"/>
    </source>
</evidence>
<evidence type="ECO:0000313" key="5">
    <source>
        <dbReference type="Proteomes" id="UP000033608"/>
    </source>
</evidence>
<gene>
    <name evidence="4" type="ORF">SAMN02745223_00555</name>
    <name evidence="3" type="ORF">VW29_16675</name>
</gene>
<dbReference type="AlphaFoldDB" id="A0A0F5LE70"/>
<dbReference type="PANTHER" id="PTHR32309">
    <property type="entry name" value="TYROSINE-PROTEIN KINASE"/>
    <property type="match status" value="1"/>
</dbReference>
<keyword evidence="1" id="KW-0175">Coiled coil</keyword>
<evidence type="ECO:0000256" key="2">
    <source>
        <dbReference type="SAM" id="Phobius"/>
    </source>
</evidence>
<dbReference type="PANTHER" id="PTHR32309:SF13">
    <property type="entry name" value="FERRIC ENTEROBACTIN TRANSPORT PROTEIN FEPE"/>
    <property type="match status" value="1"/>
</dbReference>
<proteinExistence type="predicted"/>
<accession>A0A0F5LE70</accession>
<evidence type="ECO:0000313" key="6">
    <source>
        <dbReference type="Proteomes" id="UP000184533"/>
    </source>
</evidence>
<evidence type="ECO:0000313" key="3">
    <source>
        <dbReference type="EMBL" id="KKB80643.1"/>
    </source>
</evidence>
<feature type="transmembrane region" description="Helical" evidence="2">
    <location>
        <begin position="466"/>
        <end position="486"/>
    </location>
</feature>
<sequence length="504" mass="54809">MDSELRIVRYYWDLVWRRPLIWLVPALVVMVIGAYVVFSMPRSYVSQARIVAQSPQISSALVESTVTGERLQFFEQRAFSRDNLVGLARKFNLYPGVANTGSDSQLATLVRNHITLRYMPADPNDPSSDAAIFTLGFEGDTPQLAADVTNEIIAMIIRENREARMGQAREASRFLEQEVAALQAQSDQVEARWNAFITTNEALLPSRLPLYTSEMQELNQELLTLQTASATLMSDTRLLETQLSIASSAQTSAAAAPIDALRAELSDRLTIFSDSHPQILALRARIAAMEASLARGEQQPGEAPRAEVALLTERIATANQQRQDFIARRAVVNERVAALRATIAQMPSVEAELSALQRERDAMQASLAGMQAKLDTALVGQRLESDQQDAQVRVLDAPEVPRYASGSGRTRNMMIVLGLAAIVGLACLVLADLLDRTIKGRRDFTGVLEGATLVVLPNWSAGSTSLGVPIAVVGVVIAALAAMLYVTPLGATLSETIGLVIRPS</sequence>